<reference evidence="1 2" key="1">
    <citation type="submission" date="2013-04" db="EMBL/GenBank/DDBJ databases">
        <title>Zunongwangia sp. 22II14-10F7 Genome Sequencing.</title>
        <authorList>
            <person name="Lai Q."/>
            <person name="Shao Z."/>
        </authorList>
    </citation>
    <scope>NUCLEOTIDE SEQUENCE [LARGE SCALE GENOMIC DNA]</scope>
    <source>
        <strain evidence="1 2">22II14-10F7</strain>
    </source>
</reference>
<evidence type="ECO:0000313" key="2">
    <source>
        <dbReference type="Proteomes" id="UP000192746"/>
    </source>
</evidence>
<dbReference type="AlphaFoldDB" id="A0A1Y1SYQ4"/>
<dbReference type="Proteomes" id="UP000192746">
    <property type="component" value="Unassembled WGS sequence"/>
</dbReference>
<gene>
    <name evidence="1" type="ORF">IIF7_18494</name>
</gene>
<proteinExistence type="predicted"/>
<accession>A0A1Y1SYQ4</accession>
<organism evidence="1 2">
    <name type="scientific">Zunongwangia atlantica 22II14-10F7</name>
    <dbReference type="NCBI Taxonomy" id="1185767"/>
    <lineage>
        <taxon>Bacteria</taxon>
        <taxon>Pseudomonadati</taxon>
        <taxon>Bacteroidota</taxon>
        <taxon>Flavobacteriia</taxon>
        <taxon>Flavobacteriales</taxon>
        <taxon>Flavobacteriaceae</taxon>
        <taxon>Zunongwangia</taxon>
    </lineage>
</organism>
<evidence type="ECO:0000313" key="1">
    <source>
        <dbReference type="EMBL" id="ORL43887.1"/>
    </source>
</evidence>
<keyword evidence="2" id="KW-1185">Reference proteome</keyword>
<dbReference type="EMBL" id="ARYN01000022">
    <property type="protein sequence ID" value="ORL43887.1"/>
    <property type="molecule type" value="Genomic_DNA"/>
</dbReference>
<sequence length="194" mass="23316">MNFPFLKNLWRFTKVNSPVLERKEIIDTDLIYHFNNDTQIYIESLKEYDQIEFLKTVGYMDQTYWFYDELAGKHFGLGIRSRQGHNQLLLRFFTDHIEIKNGDMFSLFFKDNTGLSFLIENTPKRKDKYNISYYQCELNFNEMDLEKLSSHSVVGWCYYQPGMPLKKSPFELEDQSILQHIFQCFKECLDKSPF</sequence>
<dbReference type="OrthoDB" id="9827096at2"/>
<name>A0A1Y1SYQ4_9FLAO</name>
<comment type="caution">
    <text evidence="1">The sequence shown here is derived from an EMBL/GenBank/DDBJ whole genome shotgun (WGS) entry which is preliminary data.</text>
</comment>
<dbReference type="RefSeq" id="WP_084843170.1">
    <property type="nucleotide sequence ID" value="NZ_ARYN01000022.1"/>
</dbReference>
<protein>
    <submittedName>
        <fullName evidence="1">Uncharacterized protein</fullName>
    </submittedName>
</protein>